<dbReference type="PIRSF" id="PIRSF036482">
    <property type="entry name" value="PPi_PFK_TM0289"/>
    <property type="match status" value="1"/>
</dbReference>
<evidence type="ECO:0000256" key="2">
    <source>
        <dbReference type="ARBA" id="ARBA00003138"/>
    </source>
</evidence>
<dbReference type="NCBIfam" id="NF041103">
    <property type="entry name" value="PFKA_PPi_Ttgales"/>
    <property type="match status" value="1"/>
</dbReference>
<feature type="site" description="Important for catalytic activity; stabilizes the transition state when the phosphoryl donor is PPi" evidence="10">
    <location>
        <position position="136"/>
    </location>
</feature>
<name>A0A5C1A6X8_9BACT</name>
<dbReference type="GO" id="GO:0047334">
    <property type="term" value="F:diphosphate-fructose-6-phosphate 1-phosphotransferase activity"/>
    <property type="evidence" value="ECO:0007669"/>
    <property type="project" value="UniProtKB-EC"/>
</dbReference>
<dbReference type="Gene3D" id="3.40.50.450">
    <property type="match status" value="1"/>
</dbReference>
<feature type="active site" description="Proton acceptor" evidence="10">
    <location>
        <position position="139"/>
    </location>
</feature>
<dbReference type="HAMAP" id="MF_01979">
    <property type="entry name" value="Phosphofructokinase_II_Short"/>
    <property type="match status" value="1"/>
</dbReference>
<feature type="site" description="Important for catalytic activity and substrate specificity; stabilizes the transition state when the phosphoryl donor is PPi; prevents ATP from binding by mimicking the alpha-phosphate group of ATP" evidence="10">
    <location>
        <position position="113"/>
    </location>
</feature>
<dbReference type="GO" id="GO:0046872">
    <property type="term" value="F:metal ion binding"/>
    <property type="evidence" value="ECO:0007669"/>
    <property type="project" value="UniProtKB-KW"/>
</dbReference>
<keyword evidence="13" id="KW-1185">Reference proteome</keyword>
<dbReference type="InterPro" id="IPR022953">
    <property type="entry name" value="ATP_PFK"/>
</dbReference>
<dbReference type="EMBL" id="CP042425">
    <property type="protein sequence ID" value="QEL14013.1"/>
    <property type="molecule type" value="Genomic_DNA"/>
</dbReference>
<dbReference type="UniPathway" id="UPA00109">
    <property type="reaction ID" value="UER00182"/>
</dbReference>
<keyword evidence="5 10" id="KW-0479">Metal-binding</keyword>
<keyword evidence="8 10" id="KW-0324">Glycolysis</keyword>
<comment type="similarity">
    <text evidence="10">Belongs to the phosphofructokinase type A (PFKA) family. PPi-dependent PFK group II subfamily. Clade 'Short' sub-subfamily.</text>
</comment>
<evidence type="ECO:0000256" key="8">
    <source>
        <dbReference type="ARBA" id="ARBA00023152"/>
    </source>
</evidence>
<reference evidence="13" key="1">
    <citation type="submission" date="2019-08" db="EMBL/GenBank/DDBJ databases">
        <title>Limnoglobus roseus gen. nov., sp. nov., a novel freshwater planctomycete with a giant genome from the family Gemmataceae.</title>
        <authorList>
            <person name="Kulichevskaya I.S."/>
            <person name="Naumoff D.G."/>
            <person name="Miroshnikov K."/>
            <person name="Ivanova A."/>
            <person name="Philippov D.A."/>
            <person name="Hakobyan A."/>
            <person name="Rijpstra I.C."/>
            <person name="Sinninghe Damste J.S."/>
            <person name="Liesack W."/>
            <person name="Dedysh S.N."/>
        </authorList>
    </citation>
    <scope>NUCLEOTIDE SEQUENCE [LARGE SCALE GENOMIC DNA]</scope>
    <source>
        <strain evidence="13">PX52</strain>
    </source>
</reference>
<dbReference type="Pfam" id="PF00365">
    <property type="entry name" value="PFK"/>
    <property type="match status" value="1"/>
</dbReference>
<comment type="catalytic activity">
    <reaction evidence="9 10">
        <text>beta-D-fructose 6-phosphate + diphosphate = beta-D-fructose 1,6-bisphosphate + phosphate + H(+)</text>
        <dbReference type="Rhea" id="RHEA:13613"/>
        <dbReference type="ChEBI" id="CHEBI:15378"/>
        <dbReference type="ChEBI" id="CHEBI:32966"/>
        <dbReference type="ChEBI" id="CHEBI:33019"/>
        <dbReference type="ChEBI" id="CHEBI:43474"/>
        <dbReference type="ChEBI" id="CHEBI:57634"/>
        <dbReference type="EC" id="2.7.1.90"/>
    </reaction>
</comment>
<comment type="cofactor">
    <cofactor evidence="1 10">
        <name>Mg(2+)</name>
        <dbReference type="ChEBI" id="CHEBI:18420"/>
    </cofactor>
</comment>
<dbReference type="Proteomes" id="UP000324974">
    <property type="component" value="Chromosome"/>
</dbReference>
<evidence type="ECO:0000256" key="4">
    <source>
        <dbReference type="ARBA" id="ARBA00022679"/>
    </source>
</evidence>
<dbReference type="PANTHER" id="PTHR43650">
    <property type="entry name" value="PYROPHOSPHATE--FRUCTOSE 6-PHOSPHATE 1-PHOSPHOTRANSFERASE"/>
    <property type="match status" value="1"/>
</dbReference>
<evidence type="ECO:0000256" key="7">
    <source>
        <dbReference type="ARBA" id="ARBA00022842"/>
    </source>
</evidence>
<feature type="domain" description="Phosphofructokinase" evidence="11">
    <location>
        <begin position="9"/>
        <end position="339"/>
    </location>
</feature>
<dbReference type="InterPro" id="IPR011403">
    <property type="entry name" value="PPi-PFK_TM0289"/>
</dbReference>
<dbReference type="SUPFAM" id="SSF53784">
    <property type="entry name" value="Phosphofructokinase"/>
    <property type="match status" value="1"/>
</dbReference>
<feature type="binding site" evidence="10">
    <location>
        <position position="112"/>
    </location>
    <ligand>
        <name>Mg(2+)</name>
        <dbReference type="ChEBI" id="CHEBI:18420"/>
        <note>catalytic</note>
    </ligand>
</feature>
<accession>A0A5C1A6X8</accession>
<keyword evidence="4 10" id="KW-0808">Transferase</keyword>
<evidence type="ECO:0000259" key="11">
    <source>
        <dbReference type="Pfam" id="PF00365"/>
    </source>
</evidence>
<comment type="subunit">
    <text evidence="10">Homodimer.</text>
</comment>
<evidence type="ECO:0000313" key="13">
    <source>
        <dbReference type="Proteomes" id="UP000324974"/>
    </source>
</evidence>
<evidence type="ECO:0000256" key="5">
    <source>
        <dbReference type="ARBA" id="ARBA00022723"/>
    </source>
</evidence>
<dbReference type="GO" id="GO:0009749">
    <property type="term" value="P:response to glucose"/>
    <property type="evidence" value="ECO:0007669"/>
    <property type="project" value="TreeGrafter"/>
</dbReference>
<evidence type="ECO:0000256" key="10">
    <source>
        <dbReference type="HAMAP-Rule" id="MF_01979"/>
    </source>
</evidence>
<feature type="binding site" evidence="10">
    <location>
        <begin position="313"/>
        <end position="316"/>
    </location>
    <ligand>
        <name>substrate</name>
    </ligand>
</feature>
<sequence>MSNTTSRGRLAIVVGGGPAPGINGVISSVTIEAINQGLDVYGVRDGFSDLINGDTSRVKPLSIGEVAQFYTRGGSMLGTARTNPAKKDADMANVLASFEKMGVGYLVTVGGDDTAFSGSQVYKRAGGKIKCAHVPKTIDNDLPLPPGIPTFGFETARHIGVGLARSLHEDAKTTGRWYIIISMGRAAGHLALGIGKASASAITIISEEFGTKKKITLDHVCDLVIGAMIKRRAQGKKYGLAILSEGLLENIGEDGLKTALGDDLNRYGEVERDDHGHLRLGEIEFGRLVKNRVGKRLKDLGLKVTIIDKDMGYELRCADPIPFDAEYTRNLGYGAVKFLMSKDSAEYGAIVSFVGGKMVPLKFDDMIDPATSRMRARLVDVDSENYECARRYMIRLEATDFSDPAKLKKLADTVKLTPDQFREKFEYLVK</sequence>
<dbReference type="InterPro" id="IPR000023">
    <property type="entry name" value="Phosphofructokinase_dom"/>
</dbReference>
<dbReference type="OrthoDB" id="9802503at2"/>
<evidence type="ECO:0000256" key="3">
    <source>
        <dbReference type="ARBA" id="ARBA00022490"/>
    </source>
</evidence>
<comment type="pathway">
    <text evidence="10">Carbohydrate degradation; glycolysis; D-glyceraldehyde 3-phosphate and glycerone phosphate from D-glucose: step 3/4.</text>
</comment>
<evidence type="ECO:0000313" key="12">
    <source>
        <dbReference type="EMBL" id="QEL14013.1"/>
    </source>
</evidence>
<dbReference type="PRINTS" id="PR00476">
    <property type="entry name" value="PHFRCTKINASE"/>
</dbReference>
<gene>
    <name evidence="10" type="primary">pfp</name>
    <name evidence="12" type="ORF">PX52LOC_00875</name>
</gene>
<dbReference type="GO" id="GO:0003872">
    <property type="term" value="F:6-phosphofructokinase activity"/>
    <property type="evidence" value="ECO:0007669"/>
    <property type="project" value="UniProtKB-UniRule"/>
</dbReference>
<dbReference type="AlphaFoldDB" id="A0A5C1A6X8"/>
<feature type="binding site" evidence="10">
    <location>
        <position position="17"/>
    </location>
    <ligand>
        <name>diphosphate</name>
        <dbReference type="ChEBI" id="CHEBI:33019"/>
    </ligand>
</feature>
<dbReference type="RefSeq" id="WP_149108937.1">
    <property type="nucleotide sequence ID" value="NZ_CP042425.1"/>
</dbReference>
<dbReference type="GO" id="GO:0006002">
    <property type="term" value="P:fructose 6-phosphate metabolic process"/>
    <property type="evidence" value="ECO:0007669"/>
    <property type="project" value="InterPro"/>
</dbReference>
<dbReference type="Gene3D" id="3.40.50.460">
    <property type="entry name" value="Phosphofructokinase domain"/>
    <property type="match status" value="1"/>
</dbReference>
<evidence type="ECO:0000256" key="9">
    <source>
        <dbReference type="ARBA" id="ARBA00048072"/>
    </source>
</evidence>
<dbReference type="EC" id="2.7.1.90" evidence="10"/>
<dbReference type="PANTHER" id="PTHR43650:SF1">
    <property type="entry name" value="PYROPHOSPHATE--FRUCTOSE 6-PHOSPHATE 1-PHOSPHOTRANSFERASE SUBUNIT BETA 2"/>
    <property type="match status" value="1"/>
</dbReference>
<comment type="function">
    <text evidence="2 10">Catalyzes the phosphorylation of D-fructose 6-phosphate, the first committing step of glycolysis. Uses inorganic phosphate (PPi) as phosphoryl donor instead of ATP like common ATP-dependent phosphofructokinases (ATP-PFKs), which renders the reaction reversible, and can thus function both in glycolysis and gluconeogenesis. Consistently, PPi-PFK can replace the enzymes of both the forward (ATP-PFK) and reverse (fructose-bisphosphatase (FBPase)) reactions.</text>
</comment>
<proteinExistence type="inferred from homology"/>
<dbReference type="KEGG" id="lrs:PX52LOC_00875"/>
<comment type="subcellular location">
    <subcellularLocation>
        <location evidence="10">Cytoplasm</location>
    </subcellularLocation>
</comment>
<keyword evidence="7 10" id="KW-0460">Magnesium</keyword>
<feature type="binding site" evidence="10">
    <location>
        <begin position="137"/>
        <end position="139"/>
    </location>
    <ligand>
        <name>substrate</name>
    </ligand>
</feature>
<keyword evidence="3 10" id="KW-0963">Cytoplasm</keyword>
<dbReference type="GO" id="GO:0005829">
    <property type="term" value="C:cytosol"/>
    <property type="evidence" value="ECO:0007669"/>
    <property type="project" value="TreeGrafter"/>
</dbReference>
<feature type="binding site" evidence="10">
    <location>
        <begin position="183"/>
        <end position="185"/>
    </location>
    <ligand>
        <name>substrate</name>
    </ligand>
</feature>
<dbReference type="InterPro" id="IPR054846">
    <property type="entry name" value="PFKA_PPi_Ttgales"/>
</dbReference>
<evidence type="ECO:0000256" key="1">
    <source>
        <dbReference type="ARBA" id="ARBA00001946"/>
    </source>
</evidence>
<comment type="activity regulation">
    <text evidence="10">Non-allosteric.</text>
</comment>
<dbReference type="InterPro" id="IPR035966">
    <property type="entry name" value="PKF_sf"/>
</dbReference>
<protein>
    <recommendedName>
        <fullName evidence="10">Pyrophosphate--fructose 6-phosphate 1-phosphotransferase</fullName>
        <ecNumber evidence="10">2.7.1.90</ecNumber>
    </recommendedName>
    <alternativeName>
        <fullName evidence="10">6-phosphofructokinase, pyrophosphate dependent</fullName>
    </alternativeName>
    <alternativeName>
        <fullName evidence="10">PPi-dependent phosphofructokinase</fullName>
        <shortName evidence="10">PPi-PFK</shortName>
    </alternativeName>
    <alternativeName>
        <fullName evidence="10">Pyrophosphate-dependent 6-phosphofructose-1-kinase</fullName>
    </alternativeName>
</protein>
<feature type="binding site" evidence="10">
    <location>
        <position position="245"/>
    </location>
    <ligand>
        <name>substrate</name>
    </ligand>
</feature>
<organism evidence="12 13">
    <name type="scientific">Limnoglobus roseus</name>
    <dbReference type="NCBI Taxonomy" id="2598579"/>
    <lineage>
        <taxon>Bacteria</taxon>
        <taxon>Pseudomonadati</taxon>
        <taxon>Planctomycetota</taxon>
        <taxon>Planctomycetia</taxon>
        <taxon>Gemmatales</taxon>
        <taxon>Gemmataceae</taxon>
        <taxon>Limnoglobus</taxon>
    </lineage>
</organism>
<keyword evidence="6 10" id="KW-0418">Kinase</keyword>
<evidence type="ECO:0000256" key="6">
    <source>
        <dbReference type="ARBA" id="ARBA00022777"/>
    </source>
</evidence>